<dbReference type="SUPFAM" id="SSF49854">
    <property type="entry name" value="Spermadhesin, CUB domain"/>
    <property type="match status" value="1"/>
</dbReference>
<dbReference type="PROSITE" id="PS51864">
    <property type="entry name" value="ASTACIN"/>
    <property type="match status" value="1"/>
</dbReference>
<keyword evidence="13" id="KW-1185">Reference proteome</keyword>
<dbReference type="PRINTS" id="PR00480">
    <property type="entry name" value="ASTACIN"/>
</dbReference>
<organism evidence="12 13">
    <name type="scientific">Pinctada imbricata</name>
    <name type="common">Atlantic pearl-oyster</name>
    <name type="synonym">Pinctada martensii</name>
    <dbReference type="NCBI Taxonomy" id="66713"/>
    <lineage>
        <taxon>Eukaryota</taxon>
        <taxon>Metazoa</taxon>
        <taxon>Spiralia</taxon>
        <taxon>Lophotrochozoa</taxon>
        <taxon>Mollusca</taxon>
        <taxon>Bivalvia</taxon>
        <taxon>Autobranchia</taxon>
        <taxon>Pteriomorphia</taxon>
        <taxon>Pterioida</taxon>
        <taxon>Pterioidea</taxon>
        <taxon>Pteriidae</taxon>
        <taxon>Pinctada</taxon>
    </lineage>
</organism>
<dbReference type="SMART" id="SM00042">
    <property type="entry name" value="CUB"/>
    <property type="match status" value="1"/>
</dbReference>
<dbReference type="Pfam" id="PF00431">
    <property type="entry name" value="CUB"/>
    <property type="match status" value="1"/>
</dbReference>
<dbReference type="PANTHER" id="PTHR10127">
    <property type="entry name" value="DISCOIDIN, CUB, EGF, LAMININ , AND ZINC METALLOPROTEASE DOMAIN CONTAINING"/>
    <property type="match status" value="1"/>
</dbReference>
<evidence type="ECO:0000313" key="12">
    <source>
        <dbReference type="EMBL" id="KAK3093961.1"/>
    </source>
</evidence>
<evidence type="ECO:0000256" key="5">
    <source>
        <dbReference type="ARBA" id="ARBA00023049"/>
    </source>
</evidence>
<protein>
    <recommendedName>
        <fullName evidence="9">Metalloendopeptidase</fullName>
        <ecNumber evidence="9">3.4.24.-</ecNumber>
    </recommendedName>
</protein>
<dbReference type="GO" id="GO:0004222">
    <property type="term" value="F:metalloendopeptidase activity"/>
    <property type="evidence" value="ECO:0007669"/>
    <property type="project" value="UniProtKB-UniRule"/>
</dbReference>
<evidence type="ECO:0000256" key="8">
    <source>
        <dbReference type="PROSITE-ProRule" id="PRU01211"/>
    </source>
</evidence>
<keyword evidence="6" id="KW-1015">Disulfide bond</keyword>
<evidence type="ECO:0000313" key="13">
    <source>
        <dbReference type="Proteomes" id="UP001186944"/>
    </source>
</evidence>
<feature type="domain" description="CUB" evidence="10">
    <location>
        <begin position="159"/>
        <end position="281"/>
    </location>
</feature>
<dbReference type="InterPro" id="IPR035914">
    <property type="entry name" value="Sperma_CUB_dom_sf"/>
</dbReference>
<dbReference type="AlphaFoldDB" id="A0AA88XWW1"/>
<proteinExistence type="predicted"/>
<keyword evidence="4 8" id="KW-0862">Zinc</keyword>
<evidence type="ECO:0000256" key="3">
    <source>
        <dbReference type="ARBA" id="ARBA00022801"/>
    </source>
</evidence>
<name>A0AA88XWW1_PINIB</name>
<feature type="active site" evidence="8">
    <location>
        <position position="20"/>
    </location>
</feature>
<feature type="domain" description="Peptidase M12A" evidence="11">
    <location>
        <begin position="1"/>
        <end position="120"/>
    </location>
</feature>
<evidence type="ECO:0000256" key="6">
    <source>
        <dbReference type="ARBA" id="ARBA00023157"/>
    </source>
</evidence>
<dbReference type="Gene3D" id="3.40.390.10">
    <property type="entry name" value="Collagenase (Catalytic Domain)"/>
    <property type="match status" value="1"/>
</dbReference>
<keyword evidence="3 8" id="KW-0378">Hydrolase</keyword>
<feature type="binding site" evidence="8">
    <location>
        <position position="19"/>
    </location>
    <ligand>
        <name>Zn(2+)</name>
        <dbReference type="ChEBI" id="CHEBI:29105"/>
        <note>catalytic</note>
    </ligand>
</feature>
<evidence type="ECO:0000256" key="9">
    <source>
        <dbReference type="RuleBase" id="RU361183"/>
    </source>
</evidence>
<dbReference type="InterPro" id="IPR001506">
    <property type="entry name" value="Peptidase_M12A"/>
</dbReference>
<dbReference type="EMBL" id="VSWD01000009">
    <property type="protein sequence ID" value="KAK3093961.1"/>
    <property type="molecule type" value="Genomic_DNA"/>
</dbReference>
<evidence type="ECO:0000256" key="4">
    <source>
        <dbReference type="ARBA" id="ARBA00022833"/>
    </source>
</evidence>
<accession>A0AA88XWW1</accession>
<dbReference type="InterPro" id="IPR024079">
    <property type="entry name" value="MetalloPept_cat_dom_sf"/>
</dbReference>
<keyword evidence="1 8" id="KW-0645">Protease</keyword>
<keyword evidence="2 8" id="KW-0479">Metal-binding</keyword>
<dbReference type="Pfam" id="PF01400">
    <property type="entry name" value="Astacin"/>
    <property type="match status" value="1"/>
</dbReference>
<dbReference type="EC" id="3.4.24.-" evidence="9"/>
<dbReference type="PROSITE" id="PS01180">
    <property type="entry name" value="CUB"/>
    <property type="match status" value="1"/>
</dbReference>
<dbReference type="SUPFAM" id="SSF55486">
    <property type="entry name" value="Metalloproteases ('zincins'), catalytic domain"/>
    <property type="match status" value="1"/>
</dbReference>
<feature type="binding site" evidence="8">
    <location>
        <position position="29"/>
    </location>
    <ligand>
        <name>Zn(2+)</name>
        <dbReference type="ChEBI" id="CHEBI:29105"/>
        <note>catalytic</note>
    </ligand>
</feature>
<evidence type="ECO:0000256" key="7">
    <source>
        <dbReference type="PROSITE-ProRule" id="PRU00059"/>
    </source>
</evidence>
<dbReference type="GO" id="GO:0008270">
    <property type="term" value="F:zinc ion binding"/>
    <property type="evidence" value="ECO:0007669"/>
    <property type="project" value="UniProtKB-UniRule"/>
</dbReference>
<reference evidence="12" key="1">
    <citation type="submission" date="2019-08" db="EMBL/GenBank/DDBJ databases">
        <title>The improved chromosome-level genome for the pearl oyster Pinctada fucata martensii using PacBio sequencing and Hi-C.</title>
        <authorList>
            <person name="Zheng Z."/>
        </authorList>
    </citation>
    <scope>NUCLEOTIDE SEQUENCE</scope>
    <source>
        <strain evidence="12">ZZ-2019</strain>
        <tissue evidence="12">Adductor muscle</tissue>
    </source>
</reference>
<evidence type="ECO:0000259" key="11">
    <source>
        <dbReference type="PROSITE" id="PS51864"/>
    </source>
</evidence>
<evidence type="ECO:0000256" key="1">
    <source>
        <dbReference type="ARBA" id="ARBA00022670"/>
    </source>
</evidence>
<dbReference type="Proteomes" id="UP001186944">
    <property type="component" value="Unassembled WGS sequence"/>
</dbReference>
<evidence type="ECO:0000256" key="2">
    <source>
        <dbReference type="ARBA" id="ARBA00022723"/>
    </source>
</evidence>
<dbReference type="CDD" id="cd00041">
    <property type="entry name" value="CUB"/>
    <property type="match status" value="1"/>
</dbReference>
<dbReference type="InterPro" id="IPR000859">
    <property type="entry name" value="CUB_dom"/>
</dbReference>
<keyword evidence="5 8" id="KW-0482">Metalloprotease</keyword>
<feature type="binding site" evidence="8">
    <location>
        <position position="23"/>
    </location>
    <ligand>
        <name>Zn(2+)</name>
        <dbReference type="ChEBI" id="CHEBI:29105"/>
        <note>catalytic</note>
    </ligand>
</feature>
<comment type="cofactor">
    <cofactor evidence="8 9">
        <name>Zn(2+)</name>
        <dbReference type="ChEBI" id="CHEBI:29105"/>
    </cofactor>
    <text evidence="8 9">Binds 1 zinc ion per subunit.</text>
</comment>
<comment type="caution">
    <text evidence="7">Lacks conserved residue(s) required for the propagation of feature annotation.</text>
</comment>
<dbReference type="PANTHER" id="PTHR10127:SF780">
    <property type="entry name" value="METALLOENDOPEPTIDASE"/>
    <property type="match status" value="1"/>
</dbReference>
<evidence type="ECO:0000259" key="10">
    <source>
        <dbReference type="PROSITE" id="PS01180"/>
    </source>
</evidence>
<comment type="caution">
    <text evidence="12">The sequence shown here is derived from an EMBL/GenBank/DDBJ whole genome shotgun (WGS) entry which is preliminary data.</text>
</comment>
<sequence length="311" mass="35166">MAFIDSVYALLLQKATVIHEIMHAIGMQHEHQRTDRDKYIEMLWDNIRQGKQNENMKLEKTKDTNPYDIESLLQYGLFSFKKTRGYTMRARDKNLEFLPDTANGLTFYDVMDITSGYQCTKNCKTKPNCIHGGFVGHRCKCMCPSGTKGATCQHIDSDCGKIIHLKSGESEVITSPNYPNTYGVDKECVWLVKNVDGTKIHLDFEDLHLPKNPGNNRCHHWLEVRYNLIGQTGPKRCGSITSTASAASLISNDNLMMLKLNSRFAKDKAPAKGFKVKVTAEGQGKVNYLLPVGVHIVYSKCKRQQLLQLDS</sequence>
<dbReference type="GO" id="GO:0006508">
    <property type="term" value="P:proteolysis"/>
    <property type="evidence" value="ECO:0007669"/>
    <property type="project" value="UniProtKB-KW"/>
</dbReference>
<gene>
    <name evidence="12" type="ORF">FSP39_022298</name>
</gene>
<dbReference type="Gene3D" id="2.60.120.290">
    <property type="entry name" value="Spermadhesin, CUB domain"/>
    <property type="match status" value="1"/>
</dbReference>